<name>A0A3B0WMD7_9ZZZZ</name>
<dbReference type="EMBL" id="UOFF01000333">
    <property type="protein sequence ID" value="VAW57095.1"/>
    <property type="molecule type" value="Genomic_DNA"/>
</dbReference>
<accession>A0A3B0WMD7</accession>
<protein>
    <submittedName>
        <fullName evidence="1">Uncharacterized protein</fullName>
    </submittedName>
</protein>
<reference evidence="1" key="1">
    <citation type="submission" date="2018-06" db="EMBL/GenBank/DDBJ databases">
        <authorList>
            <person name="Zhirakovskaya E."/>
        </authorList>
    </citation>
    <scope>NUCLEOTIDE SEQUENCE</scope>
</reference>
<sequence>MKFSQLKIGEHFIWNEEPYIKATPLVAHHSETGASKIVPKYVNIELAETRSKNEKGLSKPDDMLEYLVSELSDAIQISTLSDAAKTFVLSEIENVKIKAVKKIKLKESKYKGSKIKGAKPLM</sequence>
<evidence type="ECO:0000313" key="1">
    <source>
        <dbReference type="EMBL" id="VAW57095.1"/>
    </source>
</evidence>
<organism evidence="1">
    <name type="scientific">hydrothermal vent metagenome</name>
    <dbReference type="NCBI Taxonomy" id="652676"/>
    <lineage>
        <taxon>unclassified sequences</taxon>
        <taxon>metagenomes</taxon>
        <taxon>ecological metagenomes</taxon>
    </lineage>
</organism>
<gene>
    <name evidence="1" type="ORF">MNBD_GAMMA07-39</name>
</gene>
<proteinExistence type="predicted"/>
<dbReference type="AlphaFoldDB" id="A0A3B0WMD7"/>